<keyword evidence="2" id="KW-1185">Reference proteome</keyword>
<protein>
    <recommendedName>
        <fullName evidence="3">Transposase</fullName>
    </recommendedName>
</protein>
<evidence type="ECO:0000313" key="1">
    <source>
        <dbReference type="EMBL" id="MFC5542660.1"/>
    </source>
</evidence>
<dbReference type="Proteomes" id="UP001595978">
    <property type="component" value="Unassembled WGS sequence"/>
</dbReference>
<reference evidence="2" key="1">
    <citation type="journal article" date="2019" name="Int. J. Syst. Evol. Microbiol.">
        <title>The Global Catalogue of Microorganisms (GCM) 10K type strain sequencing project: providing services to taxonomists for standard genome sequencing and annotation.</title>
        <authorList>
            <consortium name="The Broad Institute Genomics Platform"/>
            <consortium name="The Broad Institute Genome Sequencing Center for Infectious Disease"/>
            <person name="Wu L."/>
            <person name="Ma J."/>
        </authorList>
    </citation>
    <scope>NUCLEOTIDE SEQUENCE [LARGE SCALE GENOMIC DNA]</scope>
    <source>
        <strain evidence="2">CCUG 56331</strain>
    </source>
</reference>
<proteinExistence type="predicted"/>
<name>A0ABW0RGF2_9BACL</name>
<dbReference type="RefSeq" id="WP_342469341.1">
    <property type="nucleotide sequence ID" value="NZ_JBHSNQ010000175.1"/>
</dbReference>
<accession>A0ABW0RGF2</accession>
<evidence type="ECO:0000313" key="2">
    <source>
        <dbReference type="Proteomes" id="UP001595978"/>
    </source>
</evidence>
<gene>
    <name evidence="1" type="ORF">ACFPOH_13185</name>
</gene>
<evidence type="ECO:0008006" key="3">
    <source>
        <dbReference type="Google" id="ProtNLM"/>
    </source>
</evidence>
<comment type="caution">
    <text evidence="1">The sequence shown here is derived from an EMBL/GenBank/DDBJ whole genome shotgun (WGS) entry which is preliminary data.</text>
</comment>
<sequence>MDHWRHEALINGQWNGTYRHSGKMTASGEKVQLLRAIIAKLME</sequence>
<organism evidence="1 2">
    <name type="scientific">Ureibacillus suwonensis</name>
    <dbReference type="NCBI Taxonomy" id="313007"/>
    <lineage>
        <taxon>Bacteria</taxon>
        <taxon>Bacillati</taxon>
        <taxon>Bacillota</taxon>
        <taxon>Bacilli</taxon>
        <taxon>Bacillales</taxon>
        <taxon>Caryophanaceae</taxon>
        <taxon>Ureibacillus</taxon>
    </lineage>
</organism>
<dbReference type="EMBL" id="JBHSNQ010000175">
    <property type="protein sequence ID" value="MFC5542660.1"/>
    <property type="molecule type" value="Genomic_DNA"/>
</dbReference>